<evidence type="ECO:0000313" key="2">
    <source>
        <dbReference type="Proteomes" id="UP001262817"/>
    </source>
</evidence>
<dbReference type="RefSeq" id="WP_270340875.1">
    <property type="nucleotide sequence ID" value="NZ_JAQDOZ010000001.1"/>
</dbReference>
<organism evidence="1 2">
    <name type="scientific">Lactococcus petauri</name>
    <dbReference type="NCBI Taxonomy" id="1940789"/>
    <lineage>
        <taxon>Bacteria</taxon>
        <taxon>Bacillati</taxon>
        <taxon>Bacillota</taxon>
        <taxon>Bacilli</taxon>
        <taxon>Lactobacillales</taxon>
        <taxon>Streptococcaceae</taxon>
        <taxon>Lactococcus</taxon>
    </lineage>
</organism>
<sequence>MAIPKSAYTVAMAQSHIDYVKPLVVTDKQYYRFLDWCDKESKPNNPMHFLAVIIGCPLEKAISYHRGEMTLEEVKNVKSE</sequence>
<dbReference type="AlphaFoldDB" id="A0AAJ2IUK2"/>
<dbReference type="Proteomes" id="UP001262817">
    <property type="component" value="Unassembled WGS sequence"/>
</dbReference>
<dbReference type="EMBL" id="JARPXR010000005">
    <property type="protein sequence ID" value="MDT2583534.1"/>
    <property type="molecule type" value="Genomic_DNA"/>
</dbReference>
<accession>A0AAJ2IUK2</accession>
<gene>
    <name evidence="1" type="ORF">P7D17_05325</name>
</gene>
<evidence type="ECO:0000313" key="1">
    <source>
        <dbReference type="EMBL" id="MDT2583534.1"/>
    </source>
</evidence>
<protein>
    <submittedName>
        <fullName evidence="1">Uncharacterized protein</fullName>
    </submittedName>
</protein>
<name>A0AAJ2IUK2_9LACT</name>
<proteinExistence type="predicted"/>
<reference evidence="1" key="1">
    <citation type="submission" date="2023-03" db="EMBL/GenBank/DDBJ databases">
        <authorList>
            <person name="Shen W."/>
            <person name="Cai J."/>
        </authorList>
    </citation>
    <scope>NUCLEOTIDE SEQUENCE</scope>
    <source>
        <strain evidence="1">P86-2</strain>
    </source>
</reference>
<comment type="caution">
    <text evidence="1">The sequence shown here is derived from an EMBL/GenBank/DDBJ whole genome shotgun (WGS) entry which is preliminary data.</text>
</comment>